<name>C3ZK60_BRAFL</name>
<gene>
    <name evidence="2" type="ORF">BRAFLDRAFT_129570</name>
</gene>
<protein>
    <submittedName>
        <fullName evidence="2">Uncharacterized protein</fullName>
    </submittedName>
</protein>
<feature type="compositionally biased region" description="Basic and acidic residues" evidence="1">
    <location>
        <begin position="222"/>
        <end position="231"/>
    </location>
</feature>
<dbReference type="InParanoid" id="C3ZK60"/>
<proteinExistence type="predicted"/>
<feature type="compositionally biased region" description="Basic and acidic residues" evidence="1">
    <location>
        <begin position="58"/>
        <end position="94"/>
    </location>
</feature>
<dbReference type="EMBL" id="GG666636">
    <property type="protein sequence ID" value="EEN46959.1"/>
    <property type="molecule type" value="Genomic_DNA"/>
</dbReference>
<feature type="region of interest" description="Disordered" evidence="1">
    <location>
        <begin position="209"/>
        <end position="243"/>
    </location>
</feature>
<feature type="compositionally biased region" description="Acidic residues" evidence="1">
    <location>
        <begin position="209"/>
        <end position="221"/>
    </location>
</feature>
<feature type="region of interest" description="Disordered" evidence="1">
    <location>
        <begin position="51"/>
        <end position="97"/>
    </location>
</feature>
<dbReference type="AlphaFoldDB" id="C3ZK60"/>
<evidence type="ECO:0000313" key="2">
    <source>
        <dbReference type="EMBL" id="EEN46959.1"/>
    </source>
</evidence>
<reference evidence="2" key="1">
    <citation type="journal article" date="2008" name="Nature">
        <title>The amphioxus genome and the evolution of the chordate karyotype.</title>
        <authorList>
            <consortium name="US DOE Joint Genome Institute (JGI-PGF)"/>
            <person name="Putnam N.H."/>
            <person name="Butts T."/>
            <person name="Ferrier D.E.K."/>
            <person name="Furlong R.F."/>
            <person name="Hellsten U."/>
            <person name="Kawashima T."/>
            <person name="Robinson-Rechavi M."/>
            <person name="Shoguchi E."/>
            <person name="Terry A."/>
            <person name="Yu J.-K."/>
            <person name="Benito-Gutierrez E.L."/>
            <person name="Dubchak I."/>
            <person name="Garcia-Fernandez J."/>
            <person name="Gibson-Brown J.J."/>
            <person name="Grigoriev I.V."/>
            <person name="Horton A.C."/>
            <person name="de Jong P.J."/>
            <person name="Jurka J."/>
            <person name="Kapitonov V.V."/>
            <person name="Kohara Y."/>
            <person name="Kuroki Y."/>
            <person name="Lindquist E."/>
            <person name="Lucas S."/>
            <person name="Osoegawa K."/>
            <person name="Pennacchio L.A."/>
            <person name="Salamov A.A."/>
            <person name="Satou Y."/>
            <person name="Sauka-Spengler T."/>
            <person name="Schmutz J."/>
            <person name="Shin-I T."/>
            <person name="Toyoda A."/>
            <person name="Bronner-Fraser M."/>
            <person name="Fujiyama A."/>
            <person name="Holland L.Z."/>
            <person name="Holland P.W.H."/>
            <person name="Satoh N."/>
            <person name="Rokhsar D.S."/>
        </authorList>
    </citation>
    <scope>NUCLEOTIDE SEQUENCE [LARGE SCALE GENOMIC DNA]</scope>
    <source>
        <strain evidence="2">S238N-H82</strain>
        <tissue evidence="2">Testes</tissue>
    </source>
</reference>
<evidence type="ECO:0000256" key="1">
    <source>
        <dbReference type="SAM" id="MobiDB-lite"/>
    </source>
</evidence>
<sequence>MLRLRCPDVPIGKGQGCCCLVKGHLRAANTTSNLNYVRTAARVEHTTTHDLDQTLSEHSTRGRATDTRQRTTIRDSVKTGPRQPKEGHDNRIKPENQSQLKWSATLCQLSRYQKHAHIKHEDTQKQLRRSKMMQKTPLLFVLVAALLVVQETQGAALGKGPLRRRRQTEVSMTQGKSRGRVEQARLVWLHSLLDALATAEDDPLVELLFPEEEPEESAGSDDVDRRREKKDARHFRPGGFPGYRSVHSKRNLSEYIMKSDEQRLKRQALLAALLGLVDEALLNPDAAGNAGSDGVVGPNAYETYMAQNQAEQ</sequence>
<organism>
    <name type="scientific">Branchiostoma floridae</name>
    <name type="common">Florida lancelet</name>
    <name type="synonym">Amphioxus</name>
    <dbReference type="NCBI Taxonomy" id="7739"/>
    <lineage>
        <taxon>Eukaryota</taxon>
        <taxon>Metazoa</taxon>
        <taxon>Chordata</taxon>
        <taxon>Cephalochordata</taxon>
        <taxon>Leptocardii</taxon>
        <taxon>Amphioxiformes</taxon>
        <taxon>Branchiostomatidae</taxon>
        <taxon>Branchiostoma</taxon>
    </lineage>
</organism>
<accession>C3ZK60</accession>